<feature type="compositionally biased region" description="Acidic residues" evidence="13">
    <location>
        <begin position="348"/>
        <end position="370"/>
    </location>
</feature>
<keyword evidence="8" id="KW-0460">Magnesium</keyword>
<evidence type="ECO:0000256" key="8">
    <source>
        <dbReference type="ARBA" id="ARBA00022842"/>
    </source>
</evidence>
<evidence type="ECO:0000256" key="10">
    <source>
        <dbReference type="ARBA" id="ARBA00023158"/>
    </source>
</evidence>
<proteinExistence type="inferred from homology"/>
<evidence type="ECO:0000256" key="7">
    <source>
        <dbReference type="ARBA" id="ARBA00022723"/>
    </source>
</evidence>
<gene>
    <name evidence="14" type="ORF">J3R30DRAFT_3507606</name>
</gene>
<keyword evidence="4" id="KW-0489">Methyltransferase</keyword>
<evidence type="ECO:0000256" key="6">
    <source>
        <dbReference type="ARBA" id="ARBA00022691"/>
    </source>
</evidence>
<evidence type="ECO:0000256" key="5">
    <source>
        <dbReference type="ARBA" id="ARBA00022679"/>
    </source>
</evidence>
<evidence type="ECO:0000313" key="15">
    <source>
        <dbReference type="Proteomes" id="UP001150266"/>
    </source>
</evidence>
<sequence>MYGQRDTLRWEETTVTLWKAGFETINEEFVGVECIVSMEVIEHLSPSLLALFAPTLLGIYKPKYLLLTTPSYTFNTLFTSPSSGKEIRLRAGYADPTGRSERVFRHVEHQFEWTREEFGAYCEEVGRAWGYEVLEIGDVGRALERDEWGRDGCGGASLVAMFKRIDINVDREDIQRRARAFVLASSTQTPPTLVSKHIHPSHPSSKKPLSLCVIGGIVVERIRRYYRHQFEYLYPPHHQKNQVERYHPSSFLRIEDLWYEEKEISEACGGWIELLICAIEQSEELVLVKDDFDGSEINEGNTGNVKSNKAIDQNIQRERDSWKVCLADGLVSSQDWFKSRSLWVSSEGETDEEQEEQEEGEEQEREEPEYEKEGWEREREEQEEDAEEFGYNVSGYLFDDDDNHNDNDDNDKTKINDKFISGDDKDDKDENEDENEVSWGVSNTTTPMNFTLNSKWEPTITEWGC</sequence>
<dbReference type="GO" id="GO:0005634">
    <property type="term" value="C:nucleus"/>
    <property type="evidence" value="ECO:0007669"/>
    <property type="project" value="TreeGrafter"/>
</dbReference>
<dbReference type="InterPro" id="IPR026610">
    <property type="entry name" value="Hen1"/>
</dbReference>
<comment type="similarity">
    <text evidence="2">Belongs to the methyltransferase superfamily. HEN1 family.</text>
</comment>
<evidence type="ECO:0000256" key="11">
    <source>
        <dbReference type="ARBA" id="ARBA00035025"/>
    </source>
</evidence>
<evidence type="ECO:0000256" key="1">
    <source>
        <dbReference type="ARBA" id="ARBA00001946"/>
    </source>
</evidence>
<keyword evidence="6" id="KW-0949">S-adenosyl-L-methionine</keyword>
<dbReference type="GO" id="GO:0001510">
    <property type="term" value="P:RNA methylation"/>
    <property type="evidence" value="ECO:0007669"/>
    <property type="project" value="InterPro"/>
</dbReference>
<keyword evidence="5" id="KW-0808">Transferase</keyword>
<dbReference type="EMBL" id="JAOTPV010000016">
    <property type="protein sequence ID" value="KAJ4474327.1"/>
    <property type="molecule type" value="Genomic_DNA"/>
</dbReference>
<dbReference type="Gene3D" id="3.40.50.150">
    <property type="entry name" value="Vaccinia Virus protein VP39"/>
    <property type="match status" value="1"/>
</dbReference>
<dbReference type="InterPro" id="IPR029063">
    <property type="entry name" value="SAM-dependent_MTases_sf"/>
</dbReference>
<evidence type="ECO:0000313" key="14">
    <source>
        <dbReference type="EMBL" id="KAJ4474327.1"/>
    </source>
</evidence>
<keyword evidence="15" id="KW-1185">Reference proteome</keyword>
<name>A0A9W9DK52_9AGAR</name>
<keyword evidence="9" id="KW-0694">RNA-binding</keyword>
<dbReference type="Proteomes" id="UP001150266">
    <property type="component" value="Unassembled WGS sequence"/>
</dbReference>
<dbReference type="GO" id="GO:0005737">
    <property type="term" value="C:cytoplasm"/>
    <property type="evidence" value="ECO:0007669"/>
    <property type="project" value="TreeGrafter"/>
</dbReference>
<comment type="catalytic activity">
    <reaction evidence="12">
        <text>small RNA 3'-end nucleotide + S-adenosyl-L-methionine = small RNA 3'-end 2'-O-methylnucleotide + S-adenosyl-L-homocysteine + H(+)</text>
        <dbReference type="Rhea" id="RHEA:37887"/>
        <dbReference type="Rhea" id="RHEA-COMP:10415"/>
        <dbReference type="Rhea" id="RHEA-COMP:10416"/>
        <dbReference type="ChEBI" id="CHEBI:15378"/>
        <dbReference type="ChEBI" id="CHEBI:57856"/>
        <dbReference type="ChEBI" id="CHEBI:59789"/>
        <dbReference type="ChEBI" id="CHEBI:74896"/>
        <dbReference type="ChEBI" id="CHEBI:74898"/>
        <dbReference type="EC" id="2.1.1.386"/>
    </reaction>
</comment>
<dbReference type="PANTHER" id="PTHR21404">
    <property type="entry name" value="HEN1"/>
    <property type="match status" value="1"/>
</dbReference>
<accession>A0A9W9DK52</accession>
<evidence type="ECO:0000256" key="13">
    <source>
        <dbReference type="SAM" id="MobiDB-lite"/>
    </source>
</evidence>
<protein>
    <recommendedName>
        <fullName evidence="3">Small RNA 2'-O-methyltransferase</fullName>
        <ecNumber evidence="11">2.1.1.386</ecNumber>
    </recommendedName>
</protein>
<dbReference type="PANTHER" id="PTHR21404:SF3">
    <property type="entry name" value="SMALL RNA 2'-O-METHYLTRANSFERASE"/>
    <property type="match status" value="1"/>
</dbReference>
<feature type="region of interest" description="Disordered" evidence="13">
    <location>
        <begin position="344"/>
        <end position="447"/>
    </location>
</feature>
<feature type="compositionally biased region" description="Basic and acidic residues" evidence="13">
    <location>
        <begin position="404"/>
        <end position="425"/>
    </location>
</feature>
<dbReference type="GO" id="GO:0046872">
    <property type="term" value="F:metal ion binding"/>
    <property type="evidence" value="ECO:0007669"/>
    <property type="project" value="UniProtKB-KW"/>
</dbReference>
<comment type="cofactor">
    <cofactor evidence="1">
        <name>Mg(2+)</name>
        <dbReference type="ChEBI" id="CHEBI:18420"/>
    </cofactor>
</comment>
<dbReference type="OrthoDB" id="2154311at2759"/>
<dbReference type="EC" id="2.1.1.386" evidence="11"/>
<evidence type="ECO:0000256" key="2">
    <source>
        <dbReference type="ARBA" id="ARBA00009026"/>
    </source>
</evidence>
<comment type="caution">
    <text evidence="14">The sequence shown here is derived from an EMBL/GenBank/DDBJ whole genome shotgun (WGS) entry which is preliminary data.</text>
</comment>
<dbReference type="GO" id="GO:0003723">
    <property type="term" value="F:RNA binding"/>
    <property type="evidence" value="ECO:0007669"/>
    <property type="project" value="UniProtKB-KW"/>
</dbReference>
<evidence type="ECO:0000256" key="12">
    <source>
        <dbReference type="ARBA" id="ARBA00048418"/>
    </source>
</evidence>
<dbReference type="GO" id="GO:0090486">
    <property type="term" value="F:small RNA 2'-O-methyltransferase activity"/>
    <property type="evidence" value="ECO:0007669"/>
    <property type="project" value="UniProtKB-EC"/>
</dbReference>
<evidence type="ECO:0000256" key="9">
    <source>
        <dbReference type="ARBA" id="ARBA00022884"/>
    </source>
</evidence>
<keyword evidence="10" id="KW-0943">RNA-mediated gene silencing</keyword>
<dbReference type="GO" id="GO:0030422">
    <property type="term" value="P:siRNA processing"/>
    <property type="evidence" value="ECO:0007669"/>
    <property type="project" value="TreeGrafter"/>
</dbReference>
<evidence type="ECO:0000256" key="4">
    <source>
        <dbReference type="ARBA" id="ARBA00022603"/>
    </source>
</evidence>
<organism evidence="14 15">
    <name type="scientific">Lentinula aciculospora</name>
    <dbReference type="NCBI Taxonomy" id="153920"/>
    <lineage>
        <taxon>Eukaryota</taxon>
        <taxon>Fungi</taxon>
        <taxon>Dikarya</taxon>
        <taxon>Basidiomycota</taxon>
        <taxon>Agaricomycotina</taxon>
        <taxon>Agaricomycetes</taxon>
        <taxon>Agaricomycetidae</taxon>
        <taxon>Agaricales</taxon>
        <taxon>Marasmiineae</taxon>
        <taxon>Omphalotaceae</taxon>
        <taxon>Lentinula</taxon>
    </lineage>
</organism>
<feature type="compositionally biased region" description="Acidic residues" evidence="13">
    <location>
        <begin position="426"/>
        <end position="436"/>
    </location>
</feature>
<dbReference type="AlphaFoldDB" id="A0A9W9DK52"/>
<keyword evidence="7" id="KW-0479">Metal-binding</keyword>
<reference evidence="14" key="1">
    <citation type="submission" date="2022-08" db="EMBL/GenBank/DDBJ databases">
        <title>A Global Phylogenomic Analysis of the Shiitake Genus Lentinula.</title>
        <authorList>
            <consortium name="DOE Joint Genome Institute"/>
            <person name="Sierra-Patev S."/>
            <person name="Min B."/>
            <person name="Naranjo-Ortiz M."/>
            <person name="Looney B."/>
            <person name="Konkel Z."/>
            <person name="Slot J.C."/>
            <person name="Sakamoto Y."/>
            <person name="Steenwyk J.L."/>
            <person name="Rokas A."/>
            <person name="Carro J."/>
            <person name="Camarero S."/>
            <person name="Ferreira P."/>
            <person name="Molpeceres G."/>
            <person name="Ruiz-Duenas F.J."/>
            <person name="Serrano A."/>
            <person name="Henrissat B."/>
            <person name="Drula E."/>
            <person name="Hughes K.W."/>
            <person name="Mata J.L."/>
            <person name="Ishikawa N.K."/>
            <person name="Vargas-Isla R."/>
            <person name="Ushijima S."/>
            <person name="Smith C.A."/>
            <person name="Ahrendt S."/>
            <person name="Andreopoulos W."/>
            <person name="He G."/>
            <person name="Labutti K."/>
            <person name="Lipzen A."/>
            <person name="Ng V."/>
            <person name="Riley R."/>
            <person name="Sandor L."/>
            <person name="Barry K."/>
            <person name="Martinez A.T."/>
            <person name="Xiao Y."/>
            <person name="Gibbons J.G."/>
            <person name="Terashima K."/>
            <person name="Grigoriev I.V."/>
            <person name="Hibbett D.S."/>
        </authorList>
    </citation>
    <scope>NUCLEOTIDE SEQUENCE</scope>
    <source>
        <strain evidence="14">JLM2183</strain>
    </source>
</reference>
<evidence type="ECO:0000256" key="3">
    <source>
        <dbReference type="ARBA" id="ARBA00021330"/>
    </source>
</evidence>
<feature type="compositionally biased region" description="Basic and acidic residues" evidence="13">
    <location>
        <begin position="371"/>
        <end position="380"/>
    </location>
</feature>